<proteinExistence type="predicted"/>
<sequence>MEPLGARAITLTAPFNPFEVNVVPSIGSTATSHAGPFPFPTSSPL</sequence>
<protein>
    <submittedName>
        <fullName evidence="1">Unannotated protein</fullName>
    </submittedName>
</protein>
<accession>A0A6J7U379</accession>
<reference evidence="1" key="1">
    <citation type="submission" date="2020-05" db="EMBL/GenBank/DDBJ databases">
        <authorList>
            <person name="Chiriac C."/>
            <person name="Salcher M."/>
            <person name="Ghai R."/>
            <person name="Kavagutti S V."/>
        </authorList>
    </citation>
    <scope>NUCLEOTIDE SEQUENCE</scope>
</reference>
<organism evidence="1">
    <name type="scientific">freshwater metagenome</name>
    <dbReference type="NCBI Taxonomy" id="449393"/>
    <lineage>
        <taxon>unclassified sequences</taxon>
        <taxon>metagenomes</taxon>
        <taxon>ecological metagenomes</taxon>
    </lineage>
</organism>
<dbReference type="EMBL" id="CAFBQQ010000018">
    <property type="protein sequence ID" value="CAB5060381.1"/>
    <property type="molecule type" value="Genomic_DNA"/>
</dbReference>
<dbReference type="AlphaFoldDB" id="A0A6J7U379"/>
<evidence type="ECO:0000313" key="1">
    <source>
        <dbReference type="EMBL" id="CAB5060381.1"/>
    </source>
</evidence>
<name>A0A6J7U379_9ZZZZ</name>
<gene>
    <name evidence="1" type="ORF">UFOPK4358_00256</name>
</gene>